<feature type="region of interest" description="Disordered" evidence="1">
    <location>
        <begin position="119"/>
        <end position="146"/>
    </location>
</feature>
<evidence type="ECO:0000313" key="4">
    <source>
        <dbReference type="Proteomes" id="UP000001424"/>
    </source>
</evidence>
<gene>
    <name evidence="3" type="ordered locus">CV_1983</name>
</gene>
<dbReference type="SUPFAM" id="SSF74653">
    <property type="entry name" value="TolA/TonB C-terminal domain"/>
    <property type="match status" value="1"/>
</dbReference>
<dbReference type="KEGG" id="cvi:CV_1983"/>
<dbReference type="Gene3D" id="3.30.1150.10">
    <property type="match status" value="1"/>
</dbReference>
<organism evidence="3 4">
    <name type="scientific">Chromobacterium violaceum (strain ATCC 12472 / DSM 30191 / JCM 1249 / CCUG 213 / NBRC 12614 / NCIMB 9131 / NCTC 9757 / MK)</name>
    <dbReference type="NCBI Taxonomy" id="243365"/>
    <lineage>
        <taxon>Bacteria</taxon>
        <taxon>Pseudomonadati</taxon>
        <taxon>Pseudomonadota</taxon>
        <taxon>Betaproteobacteria</taxon>
        <taxon>Neisseriales</taxon>
        <taxon>Chromobacteriaceae</taxon>
        <taxon>Chromobacterium</taxon>
    </lineage>
</organism>
<protein>
    <recommendedName>
        <fullName evidence="5">Protein TonB</fullName>
    </recommendedName>
</protein>
<feature type="transmembrane region" description="Helical" evidence="2">
    <location>
        <begin position="35"/>
        <end position="57"/>
    </location>
</feature>
<sequence>MPNRMDSPVSSREWVIHMTSITAKGVGGPPPRRRFAGLAGVILFHAALIYALVTGLAQGVVKVIQQKVEVSVISEPPPPPPPPPKIEKVVQQPTAPKPQAYVPPVVNPPPMVQSQNAIQSVTADPTPQPAPTPAPAVEAPKGPVSAKANCSHLEAPEYPSKAQEDEIQGVVSVVFSVGASGKFGGEASFNFSGDIPPRYRSSFKSAITAALQGYTCQANSQLKQEFGFKLDSGA</sequence>
<keyword evidence="2" id="KW-1133">Transmembrane helix</keyword>
<keyword evidence="2" id="KW-0472">Membrane</keyword>
<dbReference type="Proteomes" id="UP000001424">
    <property type="component" value="Chromosome"/>
</dbReference>
<evidence type="ECO:0000256" key="1">
    <source>
        <dbReference type="SAM" id="MobiDB-lite"/>
    </source>
</evidence>
<dbReference type="HOGENOM" id="CLU_1183330_0_0_4"/>
<evidence type="ECO:0000313" key="3">
    <source>
        <dbReference type="EMBL" id="AAQ59655.1"/>
    </source>
</evidence>
<dbReference type="eggNOG" id="COG0810">
    <property type="taxonomic scope" value="Bacteria"/>
</dbReference>
<dbReference type="AlphaFoldDB" id="Q7NWK3"/>
<evidence type="ECO:0000256" key="2">
    <source>
        <dbReference type="SAM" id="Phobius"/>
    </source>
</evidence>
<name>Q7NWK3_CHRVO</name>
<proteinExistence type="predicted"/>
<evidence type="ECO:0008006" key="5">
    <source>
        <dbReference type="Google" id="ProtNLM"/>
    </source>
</evidence>
<keyword evidence="4" id="KW-1185">Reference proteome</keyword>
<keyword evidence="2" id="KW-0812">Transmembrane</keyword>
<accession>Q7NWK3</accession>
<reference evidence="3 4" key="1">
    <citation type="journal article" date="2003" name="Proc. Natl. Acad. Sci. U.S.A.">
        <title>The complete genome sequence of Chromobacterium violaceum reveals remarkable and exploitable bacterial adaptability.</title>
        <authorList>
            <person name="Vasconcelos A.T.R."/>
            <person name="de Almeida D.F."/>
            <person name="Almeida F.C."/>
            <person name="de Almeida L.G.P."/>
            <person name="de Almeida R."/>
            <person name="Goncalves J.A.A."/>
            <person name="Andrade E.M."/>
            <person name="Antonio R.V."/>
            <person name="Araripe J."/>
            <person name="de Araujo M.F.F."/>
            <person name="Filho S.A."/>
            <person name="Azevedo V."/>
            <person name="Batista A.J."/>
            <person name="Bataus L.A.M."/>
            <person name="Batista J.S."/>
            <person name="Belo A."/>
            <person name="vander Berg C."/>
            <person name="Blamey J."/>
            <person name="Bogo M."/>
            <person name="Bonato S."/>
            <person name="Bordignon J."/>
            <person name="Brito C.A."/>
            <person name="Brocchi M."/>
            <person name="Burity H.A."/>
            <person name="Camargo A.A."/>
            <person name="Cardoso D.D.P."/>
            <person name="Carneiro N.P."/>
            <person name="Carraro D.M."/>
            <person name="Carvalho C.M.B."/>
            <person name="Cascardo J.C.M."/>
            <person name="Cavada B.S."/>
            <person name="Chueire L.M.O."/>
            <person name="Pasa T.B.C."/>
            <person name="Duran N."/>
            <person name="Fagundes N."/>
            <person name="Falcao C.L."/>
            <person name="Fantinatti F."/>
            <person name="Farias I.P."/>
            <person name="Felipe M.S.S."/>
            <person name="Ferrari L.P."/>
            <person name="Ferro J.A."/>
            <person name="Ferro M.I.T."/>
            <person name="Franco G.R."/>
            <person name="Freitas N.S.A."/>
            <person name="Furlan L.R."/>
            <person name="Gazzinelli R.T."/>
            <person name="Gomes E.A."/>
            <person name="Goncalves P.R."/>
            <person name="Grangeiro T.B."/>
            <person name="Grattapaglia D."/>
            <person name="Grisard E.C."/>
            <person name="Guimaraes C.T."/>
            <person name="Hanna E.S."/>
            <person name="Hungria M."/>
            <person name="Jardim S.N."/>
            <person name="Laurino J."/>
            <person name="Leoi L.C.T."/>
            <person name="Fassarella L."/>
            <person name="Lima A."/>
            <person name="Loureiro M.F."/>
            <person name="Lyra M.C.P."/>
            <person name="Macedo M."/>
            <person name="Madeira H.M.F."/>
            <person name="Manfio G.P."/>
            <person name="Maranhao A.Q."/>
            <person name="Martins W.S."/>
            <person name="di Mauro S.M.Z."/>
            <person name="de Medeiros S.R.B."/>
            <person name="Meissner R.D.V."/>
            <person name="Menck C.F.M."/>
            <person name="Moreira M.A.M."/>
            <person name="Nascimento F.F."/>
            <person name="Nicolas M.F."/>
            <person name="Oliveira J.G."/>
            <person name="Oliveira S.C."/>
            <person name="Paixao R.F.C."/>
            <person name="Parente J.A."/>
            <person name="Pedrosa F.O."/>
            <person name="Pena S.J.D."/>
            <person name="Perreira J.O."/>
            <person name="Perreira M."/>
            <person name="Pinto L.S.R.C."/>
            <person name="Pinto L.S."/>
            <person name="Porto J.I.R."/>
            <person name="Potrich D.P."/>
            <person name="Neto C.E.R."/>
            <person name="Reis A.M.M."/>
            <person name="Rigo L.U."/>
            <person name="Rondinelli E."/>
            <person name="dos Santos E.B.P."/>
            <person name="Santos F.R."/>
            <person name="Schneider M.P.C."/>
            <person name="Seuanez H.N."/>
            <person name="Silva A.M.R."/>
            <person name="da Silva A.L.C."/>
            <person name="Silva D.W."/>
            <person name="Silva R."/>
            <person name="Simoes I.C."/>
            <person name="Simon D."/>
            <person name="Soares C.M.A."/>
            <person name="Soares R.B.A."/>
            <person name="Souza E.M."/>
            <person name="Souza K.R.L."/>
            <person name="Souza R.C."/>
            <person name="Steffens M.B.R."/>
            <person name="Steindel M."/>
            <person name="Teixeira S.R."/>
            <person name="Urmenyi T."/>
            <person name="Vettore A."/>
            <person name="Wassem R."/>
            <person name="Zaha A."/>
            <person name="Simpson A.J.G."/>
        </authorList>
    </citation>
    <scope>NUCLEOTIDE SEQUENCE [LARGE SCALE GENOMIC DNA]</scope>
    <source>
        <strain evidence="4">ATCC 12472 / DSM 30191 / JCM 1249 / NBRC 12614 / NCIMB 9131 / NCTC 9757</strain>
    </source>
</reference>
<dbReference type="EMBL" id="AE016825">
    <property type="protein sequence ID" value="AAQ59655.1"/>
    <property type="molecule type" value="Genomic_DNA"/>
</dbReference>
<dbReference type="STRING" id="243365.CV_1983"/>